<dbReference type="GO" id="GO:0045493">
    <property type="term" value="P:xylan catabolic process"/>
    <property type="evidence" value="ECO:0007669"/>
    <property type="project" value="UniProtKB-KW"/>
</dbReference>
<feature type="non-terminal residue" evidence="5">
    <location>
        <position position="1"/>
    </location>
</feature>
<dbReference type="Gene3D" id="3.20.20.80">
    <property type="entry name" value="Glycosidases"/>
    <property type="match status" value="1"/>
</dbReference>
<dbReference type="InterPro" id="IPR017853">
    <property type="entry name" value="GH"/>
</dbReference>
<reference evidence="5" key="1">
    <citation type="submission" date="2009-04" db="EMBL/GenBank/DDBJ databases">
        <authorList>
            <person name="Wang G.Z."/>
            <person name="Luo H.Y."/>
            <person name="Wang Y.R."/>
            <person name="Yang P.L."/>
            <person name="Meng K."/>
            <person name="Yao B."/>
        </authorList>
    </citation>
    <scope>NUCLEOTIDE SEQUENCE</scope>
</reference>
<dbReference type="PROSITE" id="PS51760">
    <property type="entry name" value="GH10_2"/>
    <property type="match status" value="1"/>
</dbReference>
<evidence type="ECO:0000259" key="4">
    <source>
        <dbReference type="PROSITE" id="PS51760"/>
    </source>
</evidence>
<dbReference type="AlphaFoldDB" id="C4PDA3"/>
<dbReference type="SUPFAM" id="SSF51445">
    <property type="entry name" value="(Trans)glycosidases"/>
    <property type="match status" value="1"/>
</dbReference>
<evidence type="ECO:0000313" key="5">
    <source>
        <dbReference type="EMBL" id="ACR24721.1"/>
    </source>
</evidence>
<keyword evidence="5" id="KW-0858">Xylan degradation</keyword>
<dbReference type="EMBL" id="FJ919018">
    <property type="protein sequence ID" value="ACR24721.1"/>
    <property type="molecule type" value="Genomic_DNA"/>
</dbReference>
<organism evidence="5">
    <name type="scientific">uncultured organism</name>
    <dbReference type="NCBI Taxonomy" id="155900"/>
    <lineage>
        <taxon>unclassified sequences</taxon>
        <taxon>environmental samples</taxon>
    </lineage>
</organism>
<evidence type="ECO:0000256" key="1">
    <source>
        <dbReference type="ARBA" id="ARBA00022801"/>
    </source>
</evidence>
<dbReference type="Pfam" id="PF00331">
    <property type="entry name" value="Glyco_hydro_10"/>
    <property type="match status" value="1"/>
</dbReference>
<name>C4PDA3_9ZZZZ</name>
<protein>
    <submittedName>
        <fullName evidence="5">Putative glycosyl hydrolase family 10 xylanase</fullName>
    </submittedName>
</protein>
<proteinExistence type="predicted"/>
<keyword evidence="3" id="KW-0624">Polysaccharide degradation</keyword>
<reference evidence="5" key="2">
    <citation type="journal article" date="2012" name="PLoS ONE">
        <title>Phylogenetic diversity and environment-specific distributions of glycosyl hydrolase family 10 xylanases in geographically distant soils.</title>
        <authorList>
            <person name="Wang G."/>
            <person name="Meng K."/>
            <person name="Luo H."/>
            <person name="Wang Y."/>
            <person name="Huang H."/>
            <person name="Shi P."/>
            <person name="Yang P."/>
            <person name="Zhang Z."/>
            <person name="Yao B."/>
        </authorList>
    </citation>
    <scope>NUCLEOTIDE SEQUENCE</scope>
</reference>
<dbReference type="GO" id="GO:0004553">
    <property type="term" value="F:hydrolase activity, hydrolyzing O-glycosyl compounds"/>
    <property type="evidence" value="ECO:0007669"/>
    <property type="project" value="InterPro"/>
</dbReference>
<feature type="non-terminal residue" evidence="5">
    <location>
        <position position="84"/>
    </location>
</feature>
<keyword evidence="5" id="KW-0326">Glycosidase</keyword>
<keyword evidence="2" id="KW-0119">Carbohydrate metabolism</keyword>
<evidence type="ECO:0000256" key="3">
    <source>
        <dbReference type="ARBA" id="ARBA00023326"/>
    </source>
</evidence>
<dbReference type="InterPro" id="IPR001000">
    <property type="entry name" value="GH10_dom"/>
</dbReference>
<sequence length="84" mass="9712">YDWDVVNEATDPYRFEENGIARAMRRAGEAAWTVQSFRAARRANEDATLLINDYRTDEKYAELIEKLVDEKSEPVYDGIGIQSH</sequence>
<feature type="domain" description="GH10" evidence="4">
    <location>
        <begin position="1"/>
        <end position="84"/>
    </location>
</feature>
<accession>C4PDA3</accession>
<evidence type="ECO:0000256" key="2">
    <source>
        <dbReference type="ARBA" id="ARBA00023277"/>
    </source>
</evidence>
<keyword evidence="1 5" id="KW-0378">Hydrolase</keyword>